<keyword evidence="2" id="KW-1185">Reference proteome</keyword>
<accession>A0A5N6Q7B9</accession>
<proteinExistence type="predicted"/>
<evidence type="ECO:0000313" key="2">
    <source>
        <dbReference type="Proteomes" id="UP000327013"/>
    </source>
</evidence>
<protein>
    <submittedName>
        <fullName evidence="1">Uncharacterized protein</fullName>
    </submittedName>
</protein>
<evidence type="ECO:0000313" key="1">
    <source>
        <dbReference type="EMBL" id="KAE0423682.1"/>
    </source>
</evidence>
<dbReference type="Proteomes" id="UP000327013">
    <property type="component" value="Unassembled WGS sequence"/>
</dbReference>
<comment type="caution">
    <text evidence="1">The sequence shown here is derived from an EMBL/GenBank/DDBJ whole genome shotgun (WGS) entry which is preliminary data.</text>
</comment>
<name>A0A5N6Q7B9_9ROSI</name>
<gene>
    <name evidence="1" type="ORF">FH972_027349</name>
</gene>
<reference evidence="1 2" key="1">
    <citation type="submission" date="2019-06" db="EMBL/GenBank/DDBJ databases">
        <title>A chromosomal-level reference genome of Carpinus fangiana (Coryloideae, Betulaceae).</title>
        <authorList>
            <person name="Yang X."/>
            <person name="Wang Z."/>
            <person name="Zhang L."/>
            <person name="Hao G."/>
            <person name="Liu J."/>
            <person name="Yang Y."/>
        </authorList>
    </citation>
    <scope>NUCLEOTIDE SEQUENCE [LARGE SCALE GENOMIC DNA]</scope>
    <source>
        <strain evidence="1">Cfa_2016G</strain>
        <tissue evidence="1">Leaf</tissue>
    </source>
</reference>
<organism evidence="1 2">
    <name type="scientific">Carpinus fangiana</name>
    <dbReference type="NCBI Taxonomy" id="176857"/>
    <lineage>
        <taxon>Eukaryota</taxon>
        <taxon>Viridiplantae</taxon>
        <taxon>Streptophyta</taxon>
        <taxon>Embryophyta</taxon>
        <taxon>Tracheophyta</taxon>
        <taxon>Spermatophyta</taxon>
        <taxon>Magnoliopsida</taxon>
        <taxon>eudicotyledons</taxon>
        <taxon>Gunneridae</taxon>
        <taxon>Pentapetalae</taxon>
        <taxon>rosids</taxon>
        <taxon>fabids</taxon>
        <taxon>Fagales</taxon>
        <taxon>Betulaceae</taxon>
        <taxon>Carpinus</taxon>
    </lineage>
</organism>
<sequence length="100" mass="10698">MNWRNGGHWVAIEIGMRTTRLSGTARSGLGVQIVKTMDLACRGDAEVLGGAEVHCADLTVTFKEKTGARMLVESNTAAITVKGLVIPVDAGRWGMGSERR</sequence>
<dbReference type="EMBL" id="VIBQ01003450">
    <property type="protein sequence ID" value="KAE0423682.1"/>
    <property type="molecule type" value="Genomic_DNA"/>
</dbReference>
<dbReference type="AlphaFoldDB" id="A0A5N6Q7B9"/>